<dbReference type="Proteomes" id="UP001220395">
    <property type="component" value="Chromosome"/>
</dbReference>
<keyword evidence="4" id="KW-1185">Reference proteome</keyword>
<evidence type="ECO:0000256" key="2">
    <source>
        <dbReference type="SAM" id="SignalP"/>
    </source>
</evidence>
<evidence type="ECO:0000313" key="4">
    <source>
        <dbReference type="Proteomes" id="UP001220395"/>
    </source>
</evidence>
<gene>
    <name evidence="3" type="ORF">PQ455_02610</name>
</gene>
<feature type="chain" id="PRO_5045937062" description="Phytase-like domain-containing protein" evidence="2">
    <location>
        <begin position="26"/>
        <end position="384"/>
    </location>
</feature>
<evidence type="ECO:0008006" key="5">
    <source>
        <dbReference type="Google" id="ProtNLM"/>
    </source>
</evidence>
<feature type="region of interest" description="Disordered" evidence="1">
    <location>
        <begin position="26"/>
        <end position="49"/>
    </location>
</feature>
<reference evidence="3 4" key="1">
    <citation type="submission" date="2023-02" db="EMBL/GenBank/DDBJ databases">
        <title>Genome sequence of Sphingomonas naphthae.</title>
        <authorList>
            <person name="Kim S."/>
            <person name="Heo J."/>
            <person name="Kwon S.-W."/>
        </authorList>
    </citation>
    <scope>NUCLEOTIDE SEQUENCE [LARGE SCALE GENOMIC DNA]</scope>
    <source>
        <strain evidence="3 4">KACC 18716</strain>
    </source>
</reference>
<evidence type="ECO:0000256" key="1">
    <source>
        <dbReference type="SAM" id="MobiDB-lite"/>
    </source>
</evidence>
<evidence type="ECO:0000313" key="3">
    <source>
        <dbReference type="EMBL" id="WCT74144.1"/>
    </source>
</evidence>
<dbReference type="SUPFAM" id="SSF82171">
    <property type="entry name" value="DPP6 N-terminal domain-like"/>
    <property type="match status" value="1"/>
</dbReference>
<keyword evidence="2" id="KW-0732">Signal</keyword>
<proteinExistence type="predicted"/>
<feature type="signal peptide" evidence="2">
    <location>
        <begin position="1"/>
        <end position="25"/>
    </location>
</feature>
<protein>
    <recommendedName>
        <fullName evidence="5">Phytase-like domain-containing protein</fullName>
    </recommendedName>
</protein>
<sequence length="384" mass="42684">MKSNIWTGLPLAAIALASLASGAPAQTAKSDPLFHDTSRPKTGTLSGNPMAKLPANWEALSTFGTRPAYSADGTKLLMLDQEFGTVYEMDIATRQVRSMTSHFPNNGFLRAHYLKDGNILLTGARQMERDEAISRMQFSEIFFLDKSGTKEAIPLDTRNFEGLAVSRISNRLVWAERSPGAARLALHHNVTGDQPNADEYVAFFVGDVVYNGGKPAIANKREIYRRLRSDCMAEPQDLRDNDQEVIFSCYSFHGDVTSKEGAYYDSSVHGVRLDTGKVTDYMRVTGENHEVEGIAPSGRWTLVECRDIRGGPSLSEVDLCKLDLSDPKKYTRLTTFSDYKGWRINNGVISPDGKTMAFMLTYATENSTNRLGIYLLHLTPEEQK</sequence>
<name>A0ABY7TPM8_9SPHN</name>
<dbReference type="EMBL" id="CP117411">
    <property type="protein sequence ID" value="WCT74144.1"/>
    <property type="molecule type" value="Genomic_DNA"/>
</dbReference>
<organism evidence="3 4">
    <name type="scientific">Sphingomonas naphthae</name>
    <dbReference type="NCBI Taxonomy" id="1813468"/>
    <lineage>
        <taxon>Bacteria</taxon>
        <taxon>Pseudomonadati</taxon>
        <taxon>Pseudomonadota</taxon>
        <taxon>Alphaproteobacteria</taxon>
        <taxon>Sphingomonadales</taxon>
        <taxon>Sphingomonadaceae</taxon>
        <taxon>Sphingomonas</taxon>
    </lineage>
</organism>
<dbReference type="RefSeq" id="WP_273688947.1">
    <property type="nucleotide sequence ID" value="NZ_CP117411.1"/>
</dbReference>
<accession>A0ABY7TPM8</accession>